<keyword evidence="3" id="KW-1185">Reference proteome</keyword>
<feature type="compositionally biased region" description="Polar residues" evidence="1">
    <location>
        <begin position="1"/>
        <end position="10"/>
    </location>
</feature>
<dbReference type="EMBL" id="CAHIKZ030000196">
    <property type="protein sequence ID" value="CAE1159444.1"/>
    <property type="molecule type" value="Genomic_DNA"/>
</dbReference>
<dbReference type="PANTHER" id="PTHR17604:SF7">
    <property type="entry name" value="TONDU-DOMAIN-CONTAINING GROWTH INHIBITOR, ISOFORM A"/>
    <property type="match status" value="1"/>
</dbReference>
<comment type="caution">
    <text evidence="2">The sequence shown here is derived from an EMBL/GenBank/DDBJ whole genome shotgun (WGS) entry which is preliminary data.</text>
</comment>
<feature type="region of interest" description="Disordered" evidence="1">
    <location>
        <begin position="134"/>
        <end position="155"/>
    </location>
</feature>
<dbReference type="SMART" id="SM00711">
    <property type="entry name" value="TDU"/>
    <property type="match status" value="3"/>
</dbReference>
<protein>
    <recommendedName>
        <fullName evidence="4">Transcription cofactor vestigial-like protein 4</fullName>
    </recommendedName>
</protein>
<feature type="compositionally biased region" description="Low complexity" evidence="1">
    <location>
        <begin position="136"/>
        <end position="155"/>
    </location>
</feature>
<dbReference type="InterPro" id="IPR006627">
    <property type="entry name" value="TDU_repeat"/>
</dbReference>
<evidence type="ECO:0000313" key="3">
    <source>
        <dbReference type="Proteomes" id="UP000597762"/>
    </source>
</evidence>
<dbReference type="GO" id="GO:0001223">
    <property type="term" value="F:transcription coactivator binding"/>
    <property type="evidence" value="ECO:0007669"/>
    <property type="project" value="TreeGrafter"/>
</dbReference>
<proteinExistence type="predicted"/>
<dbReference type="InterPro" id="IPR028184">
    <property type="entry name" value="VGLL4"/>
</dbReference>
<evidence type="ECO:0000313" key="2">
    <source>
        <dbReference type="EMBL" id="CAE1159444.1"/>
    </source>
</evidence>
<gene>
    <name evidence="2" type="ORF">SPHA_5960</name>
</gene>
<name>A0A812AX80_ACAPH</name>
<accession>A0A812AX80</accession>
<feature type="compositionally biased region" description="Basic and acidic residues" evidence="1">
    <location>
        <begin position="22"/>
        <end position="35"/>
    </location>
</feature>
<evidence type="ECO:0000256" key="1">
    <source>
        <dbReference type="SAM" id="MobiDB-lite"/>
    </source>
</evidence>
<dbReference type="PANTHER" id="PTHR17604">
    <property type="entry name" value="TRANSCRIPTION COFACTOR VESTIGIAL-LIKE PROTEIN 4"/>
    <property type="match status" value="1"/>
</dbReference>
<dbReference type="AlphaFoldDB" id="A0A812AX80"/>
<evidence type="ECO:0008006" key="4">
    <source>
        <dbReference type="Google" id="ProtNLM"/>
    </source>
</evidence>
<dbReference type="OrthoDB" id="10040691at2759"/>
<reference evidence="2" key="1">
    <citation type="submission" date="2021-01" db="EMBL/GenBank/DDBJ databases">
        <authorList>
            <person name="Li R."/>
            <person name="Bekaert M."/>
        </authorList>
    </citation>
    <scope>NUCLEOTIDE SEQUENCE</scope>
    <source>
        <strain evidence="2">Farmed</strain>
    </source>
</reference>
<organism evidence="2 3">
    <name type="scientific">Acanthosepion pharaonis</name>
    <name type="common">Pharaoh cuttlefish</name>
    <name type="synonym">Sepia pharaonis</name>
    <dbReference type="NCBI Taxonomy" id="158019"/>
    <lineage>
        <taxon>Eukaryota</taxon>
        <taxon>Metazoa</taxon>
        <taxon>Spiralia</taxon>
        <taxon>Lophotrochozoa</taxon>
        <taxon>Mollusca</taxon>
        <taxon>Cephalopoda</taxon>
        <taxon>Coleoidea</taxon>
        <taxon>Decapodiformes</taxon>
        <taxon>Sepiida</taxon>
        <taxon>Sepiina</taxon>
        <taxon>Sepiidae</taxon>
        <taxon>Acanthosepion</taxon>
    </lineage>
</organism>
<feature type="region of interest" description="Disordered" evidence="1">
    <location>
        <begin position="1"/>
        <end position="41"/>
    </location>
</feature>
<dbReference type="GO" id="GO:0045892">
    <property type="term" value="P:negative regulation of DNA-templated transcription"/>
    <property type="evidence" value="ECO:0007669"/>
    <property type="project" value="TreeGrafter"/>
</dbReference>
<sequence>MNSYGPGNSPSRRELTSGMSDPEEHFRRSLGKDYQKLNQQSPVEPLAKQILEANVSVGSTDTEPDNLCNRRLILLTTQDNCPSVDDHFAKSLGNSTWSAIKAKRDESTESVDDHFAKALGDTWHRIKAEKENNCDTLRSSSPLQQPSDPSTSLSNSTPLSLLNLSLLNLSLSLKPLSLS</sequence>
<dbReference type="Proteomes" id="UP000597762">
    <property type="component" value="Unassembled WGS sequence"/>
</dbReference>